<feature type="compositionally biased region" description="Polar residues" evidence="5">
    <location>
        <begin position="432"/>
        <end position="443"/>
    </location>
</feature>
<gene>
    <name evidence="7" type="primary">PHF17</name>
    <name evidence="7" type="ORF">BGZ80_003704</name>
</gene>
<dbReference type="InterPro" id="IPR019787">
    <property type="entry name" value="Znf_PHD-finger"/>
</dbReference>
<dbReference type="InterPro" id="IPR050701">
    <property type="entry name" value="Histone_Mod_Regulator"/>
</dbReference>
<keyword evidence="8" id="KW-1185">Reference proteome</keyword>
<dbReference type="GO" id="GO:0008270">
    <property type="term" value="F:zinc ion binding"/>
    <property type="evidence" value="ECO:0007669"/>
    <property type="project" value="UniProtKB-KW"/>
</dbReference>
<dbReference type="CDD" id="cd15571">
    <property type="entry name" value="ePHD"/>
    <property type="match status" value="1"/>
</dbReference>
<feature type="region of interest" description="Disordered" evidence="5">
    <location>
        <begin position="359"/>
        <end position="448"/>
    </location>
</feature>
<sequence length="680" mass="73058">MSSNESSPHSTPAETDCLICGSGKSFTKNQILFCDGPGCDIPVHQKCYGVKVVPEGNWYCQRCEDRIAVDNTKSGAFKRSTIPNQYIHVACARLHPSLDENADPIAFDPSLAAKNTCCLCKSDYGICSECSVDSCTRVLHVTCAQNEGLTTKGKNTSLFCDLHRDIGALSRIMRIQQRKETQSSTPSSSGSTNHRSTKRSKSYRESSTDTEDYDGDDYESDSDEEMQDPAIEDESEDNSRMNKSAQSSSSSSRGNSRLKRSSDITERRRRERSSESEEIDVDDSEAVLGSSTGGGSSSAQRKKLKTLKPVTKESPAESQRKRLLMSLDKSKKKQGVSALNNVNLSNLPIRTLGGIGVAASTPVIGSSSSSGSSNGSETKQKLPGISRYNSINNNNTNNSGLGIDSVSNPYATSSNISPSLGSLERFPGNGNGQNHSRGSSDGSGKNLKGLTFNLDSGIDASNFKIPSPLSVSASPSPSFSSGGSPVHARLGDKQQQSPKSGSSDESREMQATIRSLQGKIANYESTIQAMNTQIQQLQQQLANPANTSAAPSVANTANSTSKGISPLALAKPHTIGPPGQDLQYRFDELQHTHTEEKKRNSVLRQNLRDVFGFLQVPVGQSAFDGVVELNADRLDDYVQALRDTMVGSDSAQPPGTSARPALDVKRRDLVVDRVLKEMGS</sequence>
<dbReference type="InterPro" id="IPR011011">
    <property type="entry name" value="Znf_FYVE_PHD"/>
</dbReference>
<evidence type="ECO:0000256" key="4">
    <source>
        <dbReference type="PROSITE-ProRule" id="PRU00146"/>
    </source>
</evidence>
<evidence type="ECO:0000313" key="7">
    <source>
        <dbReference type="EMBL" id="KAG0024845.1"/>
    </source>
</evidence>
<reference evidence="7" key="1">
    <citation type="journal article" date="2020" name="Fungal Divers.">
        <title>Resolving the Mortierellaceae phylogeny through synthesis of multi-gene phylogenetics and phylogenomics.</title>
        <authorList>
            <person name="Vandepol N."/>
            <person name="Liber J."/>
            <person name="Desiro A."/>
            <person name="Na H."/>
            <person name="Kennedy M."/>
            <person name="Barry K."/>
            <person name="Grigoriev I.V."/>
            <person name="Miller A.N."/>
            <person name="O'Donnell K."/>
            <person name="Stajich J.E."/>
            <person name="Bonito G."/>
        </authorList>
    </citation>
    <scope>NUCLEOTIDE SEQUENCE</scope>
    <source>
        <strain evidence="7">NRRL 2769</strain>
    </source>
</reference>
<dbReference type="InterPro" id="IPR001965">
    <property type="entry name" value="Znf_PHD"/>
</dbReference>
<dbReference type="AlphaFoldDB" id="A0A9P6T4W0"/>
<dbReference type="InterPro" id="IPR013083">
    <property type="entry name" value="Znf_RING/FYVE/PHD"/>
</dbReference>
<feature type="compositionally biased region" description="Low complexity" evidence="5">
    <location>
        <begin position="384"/>
        <end position="403"/>
    </location>
</feature>
<name>A0A9P6T4W0_9FUNG</name>
<comment type="caution">
    <text evidence="7">The sequence shown here is derived from an EMBL/GenBank/DDBJ whole genome shotgun (WGS) entry which is preliminary data.</text>
</comment>
<evidence type="ECO:0000256" key="2">
    <source>
        <dbReference type="ARBA" id="ARBA00022771"/>
    </source>
</evidence>
<dbReference type="Proteomes" id="UP000703661">
    <property type="component" value="Unassembled WGS sequence"/>
</dbReference>
<dbReference type="EMBL" id="JAAAID010000002">
    <property type="protein sequence ID" value="KAG0024845.1"/>
    <property type="molecule type" value="Genomic_DNA"/>
</dbReference>
<accession>A0A9P6T4W0</accession>
<keyword evidence="2 4" id="KW-0863">Zinc-finger</keyword>
<feature type="compositionally biased region" description="Low complexity" evidence="5">
    <location>
        <begin position="469"/>
        <end position="485"/>
    </location>
</feature>
<dbReference type="PANTHER" id="PTHR13793:SF107">
    <property type="entry name" value="BROMODOMAIN-CONTAINING PROTEIN HOMOLOG"/>
    <property type="match status" value="1"/>
</dbReference>
<dbReference type="SMART" id="SM00249">
    <property type="entry name" value="PHD"/>
    <property type="match status" value="2"/>
</dbReference>
<protein>
    <submittedName>
        <fullName evidence="7">Protein Jade-1</fullName>
    </submittedName>
</protein>
<evidence type="ECO:0000259" key="6">
    <source>
        <dbReference type="PROSITE" id="PS50016"/>
    </source>
</evidence>
<dbReference type="PROSITE" id="PS01359">
    <property type="entry name" value="ZF_PHD_1"/>
    <property type="match status" value="1"/>
</dbReference>
<feature type="region of interest" description="Disordered" evidence="5">
    <location>
        <begin position="176"/>
        <end position="322"/>
    </location>
</feature>
<dbReference type="PROSITE" id="PS50016">
    <property type="entry name" value="ZF_PHD_2"/>
    <property type="match status" value="1"/>
</dbReference>
<feature type="compositionally biased region" description="Basic and acidic residues" evidence="5">
    <location>
        <begin position="310"/>
        <end position="320"/>
    </location>
</feature>
<keyword evidence="1" id="KW-0479">Metal-binding</keyword>
<dbReference type="GO" id="GO:0006357">
    <property type="term" value="P:regulation of transcription by RNA polymerase II"/>
    <property type="evidence" value="ECO:0007669"/>
    <property type="project" value="TreeGrafter"/>
</dbReference>
<feature type="compositionally biased region" description="Low complexity" evidence="5">
    <location>
        <begin position="182"/>
        <end position="194"/>
    </location>
</feature>
<feature type="domain" description="PHD-type" evidence="6">
    <location>
        <begin position="14"/>
        <end position="66"/>
    </location>
</feature>
<feature type="compositionally biased region" description="Basic and acidic residues" evidence="5">
    <location>
        <begin position="260"/>
        <end position="275"/>
    </location>
</feature>
<evidence type="ECO:0000256" key="3">
    <source>
        <dbReference type="ARBA" id="ARBA00022833"/>
    </source>
</evidence>
<feature type="region of interest" description="Disordered" evidence="5">
    <location>
        <begin position="469"/>
        <end position="511"/>
    </location>
</feature>
<organism evidence="7 8">
    <name type="scientific">Entomortierella chlamydospora</name>
    <dbReference type="NCBI Taxonomy" id="101097"/>
    <lineage>
        <taxon>Eukaryota</taxon>
        <taxon>Fungi</taxon>
        <taxon>Fungi incertae sedis</taxon>
        <taxon>Mucoromycota</taxon>
        <taxon>Mortierellomycotina</taxon>
        <taxon>Mortierellomycetes</taxon>
        <taxon>Mortierellales</taxon>
        <taxon>Mortierellaceae</taxon>
        <taxon>Entomortierella</taxon>
    </lineage>
</organism>
<feature type="compositionally biased region" description="Polar residues" evidence="5">
    <location>
        <begin position="405"/>
        <end position="420"/>
    </location>
</feature>
<dbReference type="PANTHER" id="PTHR13793">
    <property type="entry name" value="PHD FINGER PROTEINS"/>
    <property type="match status" value="1"/>
</dbReference>
<feature type="compositionally biased region" description="Low complexity" evidence="5">
    <location>
        <begin position="365"/>
        <end position="376"/>
    </location>
</feature>
<dbReference type="Pfam" id="PF13832">
    <property type="entry name" value="zf-HC5HC2H_2"/>
    <property type="match status" value="1"/>
</dbReference>
<keyword evidence="3" id="KW-0862">Zinc</keyword>
<dbReference type="OrthoDB" id="20839at2759"/>
<dbReference type="Gene3D" id="3.30.40.10">
    <property type="entry name" value="Zinc/RING finger domain, C3HC4 (zinc finger)"/>
    <property type="match status" value="2"/>
</dbReference>
<proteinExistence type="predicted"/>
<evidence type="ECO:0000256" key="1">
    <source>
        <dbReference type="ARBA" id="ARBA00022723"/>
    </source>
</evidence>
<dbReference type="InterPro" id="IPR019786">
    <property type="entry name" value="Zinc_finger_PHD-type_CS"/>
</dbReference>
<evidence type="ECO:0000256" key="5">
    <source>
        <dbReference type="SAM" id="MobiDB-lite"/>
    </source>
</evidence>
<dbReference type="SUPFAM" id="SSF57903">
    <property type="entry name" value="FYVE/PHD zinc finger"/>
    <property type="match status" value="1"/>
</dbReference>
<feature type="compositionally biased region" description="Acidic residues" evidence="5">
    <location>
        <begin position="208"/>
        <end position="236"/>
    </location>
</feature>
<evidence type="ECO:0000313" key="8">
    <source>
        <dbReference type="Proteomes" id="UP000703661"/>
    </source>
</evidence>
<dbReference type="CDD" id="cd15492">
    <property type="entry name" value="PHD_BRPF_JADE_like"/>
    <property type="match status" value="1"/>
</dbReference>
<feature type="compositionally biased region" description="Acidic residues" evidence="5">
    <location>
        <begin position="276"/>
        <end position="285"/>
    </location>
</feature>
<dbReference type="Pfam" id="PF13831">
    <property type="entry name" value="PHD_2"/>
    <property type="match status" value="1"/>
</dbReference>
<feature type="compositionally biased region" description="Low complexity" evidence="5">
    <location>
        <begin position="241"/>
        <end position="255"/>
    </location>
</feature>